<dbReference type="Gene3D" id="1.10.10.10">
    <property type="entry name" value="Winged helix-like DNA-binding domain superfamily/Winged helix DNA-binding domain"/>
    <property type="match status" value="1"/>
</dbReference>
<dbReference type="InterPro" id="IPR036390">
    <property type="entry name" value="WH_DNA-bd_sf"/>
</dbReference>
<dbReference type="SUPFAM" id="SSF46785">
    <property type="entry name" value="Winged helix' DNA-binding domain"/>
    <property type="match status" value="1"/>
</dbReference>
<proteinExistence type="predicted"/>
<organism evidence="3 4">
    <name type="scientific">Natronorubrum texcoconense</name>
    <dbReference type="NCBI Taxonomy" id="1095776"/>
    <lineage>
        <taxon>Archaea</taxon>
        <taxon>Methanobacteriati</taxon>
        <taxon>Methanobacteriota</taxon>
        <taxon>Stenosarchaea group</taxon>
        <taxon>Halobacteria</taxon>
        <taxon>Halobacteriales</taxon>
        <taxon>Natrialbaceae</taxon>
        <taxon>Natronorubrum</taxon>
    </lineage>
</organism>
<dbReference type="Proteomes" id="UP000198882">
    <property type="component" value="Unassembled WGS sequence"/>
</dbReference>
<feature type="domain" description="Methanogenesis regulatory protein FilR1 middle" evidence="1">
    <location>
        <begin position="123"/>
        <end position="254"/>
    </location>
</feature>
<name>A0A1G9F4J6_9EURY</name>
<dbReference type="EMBL" id="FNFE01000007">
    <property type="protein sequence ID" value="SDK83324.1"/>
    <property type="molecule type" value="Genomic_DNA"/>
</dbReference>
<dbReference type="AlphaFoldDB" id="A0A1G9F4J6"/>
<evidence type="ECO:0000313" key="3">
    <source>
        <dbReference type="EMBL" id="SDK83324.1"/>
    </source>
</evidence>
<reference evidence="4" key="1">
    <citation type="submission" date="2016-10" db="EMBL/GenBank/DDBJ databases">
        <authorList>
            <person name="Varghese N."/>
            <person name="Submissions S."/>
        </authorList>
    </citation>
    <scope>NUCLEOTIDE SEQUENCE [LARGE SCALE GENOMIC DNA]</scope>
    <source>
        <strain evidence="4">B4,CECT 8067,JCM 17497</strain>
    </source>
</reference>
<dbReference type="Pfam" id="PF25213">
    <property type="entry name" value="HVO_A0261_N"/>
    <property type="match status" value="1"/>
</dbReference>
<dbReference type="InterPro" id="IPR036388">
    <property type="entry name" value="WH-like_DNA-bd_sf"/>
</dbReference>
<protein>
    <submittedName>
        <fullName evidence="3">Predicted transcriptional regulator, contains HTH domain</fullName>
    </submittedName>
</protein>
<sequence length="272" mass="30932">MGETLDDIDFLVRSDHRVGVLETLAERPCDRNDLRAATGASSPTMGRILTDFQDRRWIERDGRTYRLTELGAFVADRFGTFVDAMALERQLRDVWPWLPHETDGFSVDLFTDAVVSVPGPGYPYQPVERLTDLFAETTTMYGFGMAILKSSNLDAFFERALDDLVCEYIYPPGVFEELLAWDKETVIEATTRSNYTVLLHDDLPIDERCGICLFDDRVSICCYEYETGTLRSLVDTGSDEMHDWATSYYEQFRAEASPLEAADDLLSVESFP</sequence>
<dbReference type="Pfam" id="PF08350">
    <property type="entry name" value="FilR1_middle"/>
    <property type="match status" value="1"/>
</dbReference>
<dbReference type="OrthoDB" id="330490at2157"/>
<dbReference type="RefSeq" id="WP_090311128.1">
    <property type="nucleotide sequence ID" value="NZ_FNFE01000007.1"/>
</dbReference>
<dbReference type="InterPro" id="IPR013561">
    <property type="entry name" value="FilR1_middle_dom"/>
</dbReference>
<feature type="domain" description="HVO-A0261-like N-terminal" evidence="2">
    <location>
        <begin position="6"/>
        <end position="89"/>
    </location>
</feature>
<dbReference type="InterPro" id="IPR057527">
    <property type="entry name" value="HVO_A0261-like_N"/>
</dbReference>
<keyword evidence="4" id="KW-1185">Reference proteome</keyword>
<gene>
    <name evidence="3" type="ORF">SAMN04515672_4088</name>
</gene>
<accession>A0A1G9F4J6</accession>
<evidence type="ECO:0000259" key="2">
    <source>
        <dbReference type="Pfam" id="PF25213"/>
    </source>
</evidence>
<evidence type="ECO:0000313" key="4">
    <source>
        <dbReference type="Proteomes" id="UP000198882"/>
    </source>
</evidence>
<dbReference type="STRING" id="1095776.SAMN04515672_4088"/>
<evidence type="ECO:0000259" key="1">
    <source>
        <dbReference type="Pfam" id="PF08350"/>
    </source>
</evidence>